<dbReference type="RefSeq" id="WP_146959883.1">
    <property type="nucleotide sequence ID" value="NZ_CP042467.1"/>
</dbReference>
<accession>A0A5B8XW00</accession>
<evidence type="ECO:0000256" key="1">
    <source>
        <dbReference type="SAM" id="Phobius"/>
    </source>
</evidence>
<keyword evidence="1" id="KW-0472">Membrane</keyword>
<keyword evidence="1" id="KW-0812">Transmembrane</keyword>
<evidence type="ECO:0000313" key="3">
    <source>
        <dbReference type="Proteomes" id="UP000321595"/>
    </source>
</evidence>
<dbReference type="KEGG" id="bbae:FRD01_11845"/>
<dbReference type="AlphaFoldDB" id="A0A5B8XW00"/>
<name>A0A5B8XW00_9DELT</name>
<evidence type="ECO:0000313" key="2">
    <source>
        <dbReference type="EMBL" id="QED27916.1"/>
    </source>
</evidence>
<dbReference type="Proteomes" id="UP000321595">
    <property type="component" value="Chromosome"/>
</dbReference>
<keyword evidence="3" id="KW-1185">Reference proteome</keyword>
<feature type="transmembrane region" description="Helical" evidence="1">
    <location>
        <begin position="21"/>
        <end position="39"/>
    </location>
</feature>
<sequence length="94" mass="10621">MDWRREGLGRNRQVGKPRNTMGALFVLMVILGAWAYSYFERANDPVRIFGAKILNCPPRDLSVRPKGEELVIEGCGRVLYARCEESGCIDVDAF</sequence>
<dbReference type="EMBL" id="CP042467">
    <property type="protein sequence ID" value="QED27916.1"/>
    <property type="molecule type" value="Genomic_DNA"/>
</dbReference>
<protein>
    <submittedName>
        <fullName evidence="2">Uncharacterized protein</fullName>
    </submittedName>
</protein>
<keyword evidence="1" id="KW-1133">Transmembrane helix</keyword>
<proteinExistence type="predicted"/>
<organism evidence="2 3">
    <name type="scientific">Microvenator marinus</name>
    <dbReference type="NCBI Taxonomy" id="2600177"/>
    <lineage>
        <taxon>Bacteria</taxon>
        <taxon>Deltaproteobacteria</taxon>
        <taxon>Bradymonadales</taxon>
        <taxon>Microvenatoraceae</taxon>
        <taxon>Microvenator</taxon>
    </lineage>
</organism>
<reference evidence="2 3" key="1">
    <citation type="submission" date="2019-08" db="EMBL/GenBank/DDBJ databases">
        <authorList>
            <person name="Liang Q."/>
        </authorList>
    </citation>
    <scope>NUCLEOTIDE SEQUENCE [LARGE SCALE GENOMIC DNA]</scope>
    <source>
        <strain evidence="2 3">V1718</strain>
    </source>
</reference>
<gene>
    <name evidence="2" type="ORF">FRD01_11845</name>
</gene>